<dbReference type="Gene3D" id="1.10.10.10">
    <property type="entry name" value="Winged helix-like DNA-binding domain superfamily/Winged helix DNA-binding domain"/>
    <property type="match status" value="1"/>
</dbReference>
<dbReference type="InterPro" id="IPR036388">
    <property type="entry name" value="WH-like_DNA-bd_sf"/>
</dbReference>
<dbReference type="FunFam" id="1.10.10.10:FF:000018">
    <property type="entry name" value="DNA-binding response regulator ResD"/>
    <property type="match status" value="1"/>
</dbReference>
<dbReference type="SMART" id="SM00862">
    <property type="entry name" value="Trans_reg_C"/>
    <property type="match status" value="1"/>
</dbReference>
<dbReference type="PROSITE" id="PS50110">
    <property type="entry name" value="RESPONSE_REGULATORY"/>
    <property type="match status" value="1"/>
</dbReference>
<dbReference type="Pfam" id="PF00486">
    <property type="entry name" value="Trans_reg_C"/>
    <property type="match status" value="1"/>
</dbReference>
<dbReference type="RefSeq" id="WP_015956191.1">
    <property type="nucleotide sequence ID" value="NC_011729.1"/>
</dbReference>
<evidence type="ECO:0000256" key="4">
    <source>
        <dbReference type="ARBA" id="ARBA00023125"/>
    </source>
</evidence>
<evidence type="ECO:0000313" key="11">
    <source>
        <dbReference type="Proteomes" id="UP000002384"/>
    </source>
</evidence>
<dbReference type="HOGENOM" id="CLU_000445_30_4_3"/>
<dbReference type="GO" id="GO:0005829">
    <property type="term" value="C:cytosol"/>
    <property type="evidence" value="ECO:0007669"/>
    <property type="project" value="TreeGrafter"/>
</dbReference>
<keyword evidence="5" id="KW-0804">Transcription</keyword>
<keyword evidence="3" id="KW-0805">Transcription regulation</keyword>
<dbReference type="AlphaFoldDB" id="B7K6Q7"/>
<keyword evidence="2" id="KW-0902">Two-component regulatory system</keyword>
<dbReference type="GO" id="GO:0000156">
    <property type="term" value="F:phosphorelay response regulator activity"/>
    <property type="evidence" value="ECO:0007669"/>
    <property type="project" value="TreeGrafter"/>
</dbReference>
<feature type="DNA-binding region" description="OmpR/PhoB-type" evidence="7">
    <location>
        <begin position="133"/>
        <end position="234"/>
    </location>
</feature>
<dbReference type="InterPro" id="IPR011006">
    <property type="entry name" value="CheY-like_superfamily"/>
</dbReference>
<sequence>MASPKILVVEDDTVILELIFRFFKQKNYQLKTANDGRSALEIFTYFNPDLVILDINLPDIIGYDLCERMQKSTDVYVMMLTSRINPEDKIQGFRRGADDYVTKPFDLQELEWRVKALLKRQARREVISSQTPLNVLVWKDLTIDPNRREVTVLGQGIELTALEFDLLFFLASHPGKVWSRAELIEKVWKVSCSISSDLRVVDVHIGQIRRKIQAVSSRSYLIKTVRGVGYKFEVLTEKNIK</sequence>
<dbReference type="GO" id="GO:0006355">
    <property type="term" value="P:regulation of DNA-templated transcription"/>
    <property type="evidence" value="ECO:0007669"/>
    <property type="project" value="InterPro"/>
</dbReference>
<evidence type="ECO:0000256" key="7">
    <source>
        <dbReference type="PROSITE-ProRule" id="PRU01091"/>
    </source>
</evidence>
<feature type="domain" description="Response regulatory" evidence="8">
    <location>
        <begin position="5"/>
        <end position="118"/>
    </location>
</feature>
<accession>B7K6Q7</accession>
<dbReference type="PANTHER" id="PTHR48111:SF1">
    <property type="entry name" value="TWO-COMPONENT RESPONSE REGULATOR ORR33"/>
    <property type="match status" value="1"/>
</dbReference>
<feature type="domain" description="OmpR/PhoB-type" evidence="9">
    <location>
        <begin position="133"/>
        <end position="234"/>
    </location>
</feature>
<proteinExistence type="predicted"/>
<evidence type="ECO:0000256" key="2">
    <source>
        <dbReference type="ARBA" id="ARBA00023012"/>
    </source>
</evidence>
<evidence type="ECO:0000256" key="3">
    <source>
        <dbReference type="ARBA" id="ARBA00023015"/>
    </source>
</evidence>
<protein>
    <submittedName>
        <fullName evidence="10">Two component transcriptional regulator, winged helix family</fullName>
    </submittedName>
</protein>
<keyword evidence="4 7" id="KW-0238">DNA-binding</keyword>
<organism evidence="10 11">
    <name type="scientific">Gloeothece citriformis (strain PCC 7424)</name>
    <name type="common">Cyanothece sp. (strain PCC 7424)</name>
    <dbReference type="NCBI Taxonomy" id="65393"/>
    <lineage>
        <taxon>Bacteria</taxon>
        <taxon>Bacillati</taxon>
        <taxon>Cyanobacteriota</taxon>
        <taxon>Cyanophyceae</taxon>
        <taxon>Oscillatoriophycideae</taxon>
        <taxon>Chroococcales</taxon>
        <taxon>Aphanothecaceae</taxon>
        <taxon>Gloeothece</taxon>
        <taxon>Gloeothece citriformis</taxon>
    </lineage>
</organism>
<dbReference type="CDD" id="cd00383">
    <property type="entry name" value="trans_reg_C"/>
    <property type="match status" value="1"/>
</dbReference>
<dbReference type="GO" id="GO:0000976">
    <property type="term" value="F:transcription cis-regulatory region binding"/>
    <property type="evidence" value="ECO:0007669"/>
    <property type="project" value="TreeGrafter"/>
</dbReference>
<evidence type="ECO:0000256" key="6">
    <source>
        <dbReference type="PROSITE-ProRule" id="PRU00169"/>
    </source>
</evidence>
<evidence type="ECO:0000256" key="5">
    <source>
        <dbReference type="ARBA" id="ARBA00023163"/>
    </source>
</evidence>
<dbReference type="Pfam" id="PF00072">
    <property type="entry name" value="Response_reg"/>
    <property type="match status" value="1"/>
</dbReference>
<dbReference type="InterPro" id="IPR039420">
    <property type="entry name" value="WalR-like"/>
</dbReference>
<feature type="modified residue" description="4-aspartylphosphate" evidence="6">
    <location>
        <position position="54"/>
    </location>
</feature>
<dbReference type="eggNOG" id="COG0745">
    <property type="taxonomic scope" value="Bacteria"/>
</dbReference>
<dbReference type="InterPro" id="IPR001789">
    <property type="entry name" value="Sig_transdc_resp-reg_receiver"/>
</dbReference>
<dbReference type="OrthoDB" id="581322at2"/>
<dbReference type="SUPFAM" id="SSF52172">
    <property type="entry name" value="CheY-like"/>
    <property type="match status" value="1"/>
</dbReference>
<dbReference type="SMART" id="SM00448">
    <property type="entry name" value="REC"/>
    <property type="match status" value="1"/>
</dbReference>
<reference evidence="11" key="1">
    <citation type="journal article" date="2011" name="MBio">
        <title>Novel metabolic attributes of the genus Cyanothece, comprising a group of unicellular nitrogen-fixing Cyanobacteria.</title>
        <authorList>
            <person name="Bandyopadhyay A."/>
            <person name="Elvitigala T."/>
            <person name="Welsh E."/>
            <person name="Stockel J."/>
            <person name="Liberton M."/>
            <person name="Min H."/>
            <person name="Sherman L.A."/>
            <person name="Pakrasi H.B."/>
        </authorList>
    </citation>
    <scope>NUCLEOTIDE SEQUENCE [LARGE SCALE GENOMIC DNA]</scope>
    <source>
        <strain evidence="11">PCC 7424</strain>
    </source>
</reference>
<dbReference type="EMBL" id="CP001291">
    <property type="protein sequence ID" value="ACK72606.1"/>
    <property type="molecule type" value="Genomic_DNA"/>
</dbReference>
<dbReference type="CDD" id="cd17574">
    <property type="entry name" value="REC_OmpR"/>
    <property type="match status" value="1"/>
</dbReference>
<evidence type="ECO:0000259" key="9">
    <source>
        <dbReference type="PROSITE" id="PS51755"/>
    </source>
</evidence>
<dbReference type="SUPFAM" id="SSF46894">
    <property type="entry name" value="C-terminal effector domain of the bipartite response regulators"/>
    <property type="match status" value="1"/>
</dbReference>
<gene>
    <name evidence="10" type="ordered locus">PCC7424_4236</name>
</gene>
<evidence type="ECO:0000256" key="1">
    <source>
        <dbReference type="ARBA" id="ARBA00022553"/>
    </source>
</evidence>
<dbReference type="InterPro" id="IPR016032">
    <property type="entry name" value="Sig_transdc_resp-reg_C-effctor"/>
</dbReference>
<dbReference type="GO" id="GO:0032993">
    <property type="term" value="C:protein-DNA complex"/>
    <property type="evidence" value="ECO:0007669"/>
    <property type="project" value="TreeGrafter"/>
</dbReference>
<dbReference type="Proteomes" id="UP000002384">
    <property type="component" value="Chromosome"/>
</dbReference>
<name>B7K6Q7_GLOC7</name>
<evidence type="ECO:0000259" key="8">
    <source>
        <dbReference type="PROSITE" id="PS50110"/>
    </source>
</evidence>
<keyword evidence="1 6" id="KW-0597">Phosphoprotein</keyword>
<dbReference type="PROSITE" id="PS51755">
    <property type="entry name" value="OMPR_PHOB"/>
    <property type="match status" value="1"/>
</dbReference>
<dbReference type="Gene3D" id="6.10.250.690">
    <property type="match status" value="1"/>
</dbReference>
<evidence type="ECO:0000313" key="10">
    <source>
        <dbReference type="EMBL" id="ACK72606.1"/>
    </source>
</evidence>
<dbReference type="InterPro" id="IPR001867">
    <property type="entry name" value="OmpR/PhoB-type_DNA-bd"/>
</dbReference>
<keyword evidence="11" id="KW-1185">Reference proteome</keyword>
<dbReference type="KEGG" id="cyc:PCC7424_4236"/>
<dbReference type="PANTHER" id="PTHR48111">
    <property type="entry name" value="REGULATOR OF RPOS"/>
    <property type="match status" value="1"/>
</dbReference>
<dbReference type="STRING" id="65393.PCC7424_4236"/>
<dbReference type="Gene3D" id="3.40.50.2300">
    <property type="match status" value="1"/>
</dbReference>